<dbReference type="Pfam" id="PF00155">
    <property type="entry name" value="Aminotran_1_2"/>
    <property type="match status" value="1"/>
</dbReference>
<evidence type="ECO:0000259" key="7">
    <source>
        <dbReference type="Pfam" id="PF00155"/>
    </source>
</evidence>
<dbReference type="EMBL" id="CP001684">
    <property type="protein sequence ID" value="ACV23810.1"/>
    <property type="molecule type" value="Genomic_DNA"/>
</dbReference>
<dbReference type="Gene3D" id="3.90.1150.10">
    <property type="entry name" value="Aspartate Aminotransferase, domain 1"/>
    <property type="match status" value="1"/>
</dbReference>
<dbReference type="PROSITE" id="PS00105">
    <property type="entry name" value="AA_TRANSFER_CLASS_1"/>
    <property type="match status" value="1"/>
</dbReference>
<dbReference type="Proteomes" id="UP000002026">
    <property type="component" value="Chromosome"/>
</dbReference>
<dbReference type="KEGG" id="shi:Shel_28200"/>
<dbReference type="EC" id="2.6.1.-" evidence="6"/>
<keyword evidence="9" id="KW-1185">Reference proteome</keyword>
<evidence type="ECO:0000313" key="8">
    <source>
        <dbReference type="EMBL" id="ACV23810.1"/>
    </source>
</evidence>
<sequence length="379" mass="41376">MSLPLNSALDRLQLSGIRKFAALAKEVPGCISLTMGEPGENTPDAIKDQVALDLAANMTHYPPNNGHAFLKEAISEFMARQGLAYSPDEIIVTAGATEALYAAATTVLSPGDEVVIPGPGFILYESMTIVNHGTPVVFDTTPTNYQITPEALEAAVTDRTKAIVLTSPNNPTGVILNKDSLAAVAKVARERGIYVICDDVYNQLVYADGYKSFAESYPDLREQTIRVDSFSKPYAMTGWRMGWIAADASFIAQASKIHQYMVSCIPSFLQHAGVEALATDIAPMRKMYRQRRDLVVSRLREMGLDLVEPEGAFYAFPSIEQFGMTSEEFCRRLIFEGGVALTPGVFFNGEGHVRPSFASSYDVLEEGLSRMATFVDGLR</sequence>
<keyword evidence="3 6" id="KW-0032">Aminotransferase</keyword>
<dbReference type="InterPro" id="IPR004839">
    <property type="entry name" value="Aminotransferase_I/II_large"/>
</dbReference>
<dbReference type="Gene3D" id="3.40.640.10">
    <property type="entry name" value="Type I PLP-dependent aspartate aminotransferase-like (Major domain)"/>
    <property type="match status" value="1"/>
</dbReference>
<keyword evidence="5" id="KW-0663">Pyridoxal phosphate</keyword>
<dbReference type="GO" id="GO:0008483">
    <property type="term" value="F:transaminase activity"/>
    <property type="evidence" value="ECO:0007669"/>
    <property type="project" value="UniProtKB-KW"/>
</dbReference>
<evidence type="ECO:0000256" key="6">
    <source>
        <dbReference type="RuleBase" id="RU000481"/>
    </source>
</evidence>
<organism evidence="8 9">
    <name type="scientific">Slackia heliotrinireducens (strain ATCC 29202 / DSM 20476 / NCTC 11029 / RHS 1)</name>
    <name type="common">Peptococcus heliotrinreducens</name>
    <dbReference type="NCBI Taxonomy" id="471855"/>
    <lineage>
        <taxon>Bacteria</taxon>
        <taxon>Bacillati</taxon>
        <taxon>Actinomycetota</taxon>
        <taxon>Coriobacteriia</taxon>
        <taxon>Eggerthellales</taxon>
        <taxon>Eggerthellaceae</taxon>
        <taxon>Slackia</taxon>
    </lineage>
</organism>
<dbReference type="GO" id="GO:0030170">
    <property type="term" value="F:pyridoxal phosphate binding"/>
    <property type="evidence" value="ECO:0007669"/>
    <property type="project" value="InterPro"/>
</dbReference>
<name>C7N474_SLAHD</name>
<comment type="cofactor">
    <cofactor evidence="1 6">
        <name>pyridoxal 5'-phosphate</name>
        <dbReference type="ChEBI" id="CHEBI:597326"/>
    </cofactor>
</comment>
<dbReference type="FunFam" id="3.40.640.10:FF:000033">
    <property type="entry name" value="Aspartate aminotransferase"/>
    <property type="match status" value="1"/>
</dbReference>
<dbReference type="InterPro" id="IPR004838">
    <property type="entry name" value="NHTrfase_class1_PyrdxlP-BS"/>
</dbReference>
<proteinExistence type="inferred from homology"/>
<dbReference type="STRING" id="471855.Shel_28200"/>
<dbReference type="AlphaFoldDB" id="C7N474"/>
<evidence type="ECO:0000256" key="5">
    <source>
        <dbReference type="ARBA" id="ARBA00022898"/>
    </source>
</evidence>
<dbReference type="InterPro" id="IPR015422">
    <property type="entry name" value="PyrdxlP-dep_Trfase_small"/>
</dbReference>
<keyword evidence="4 6" id="KW-0808">Transferase</keyword>
<dbReference type="eggNOG" id="COG0436">
    <property type="taxonomic scope" value="Bacteria"/>
</dbReference>
<dbReference type="SUPFAM" id="SSF53383">
    <property type="entry name" value="PLP-dependent transferases"/>
    <property type="match status" value="1"/>
</dbReference>
<dbReference type="InterPro" id="IPR050596">
    <property type="entry name" value="AspAT/PAT-like"/>
</dbReference>
<dbReference type="PANTHER" id="PTHR46383:SF3">
    <property type="entry name" value="ASPARTATE AMINOTRANSFERASE-RELATED"/>
    <property type="match status" value="1"/>
</dbReference>
<dbReference type="HOGENOM" id="CLU_017584_4_3_11"/>
<accession>C7N474</accession>
<evidence type="ECO:0000313" key="9">
    <source>
        <dbReference type="Proteomes" id="UP000002026"/>
    </source>
</evidence>
<feature type="domain" description="Aminotransferase class I/classII large" evidence="7">
    <location>
        <begin position="30"/>
        <end position="368"/>
    </location>
</feature>
<dbReference type="InterPro" id="IPR015421">
    <property type="entry name" value="PyrdxlP-dep_Trfase_major"/>
</dbReference>
<dbReference type="PANTHER" id="PTHR46383">
    <property type="entry name" value="ASPARTATE AMINOTRANSFERASE"/>
    <property type="match status" value="1"/>
</dbReference>
<reference evidence="8 9" key="1">
    <citation type="journal article" date="2009" name="Stand. Genomic Sci.">
        <title>Complete genome sequence of Slackia heliotrinireducens type strain (RHS 1).</title>
        <authorList>
            <person name="Pukall R."/>
            <person name="Lapidus A."/>
            <person name="Nolan M."/>
            <person name="Copeland A."/>
            <person name="Glavina Del Rio T."/>
            <person name="Lucas S."/>
            <person name="Chen F."/>
            <person name="Tice H."/>
            <person name="Cheng J.F."/>
            <person name="Chertkov O."/>
            <person name="Bruce D."/>
            <person name="Goodwin L."/>
            <person name="Kuske C."/>
            <person name="Brettin T."/>
            <person name="Detter J.C."/>
            <person name="Han C."/>
            <person name="Pitluck S."/>
            <person name="Pati A."/>
            <person name="Mavrommatis K."/>
            <person name="Ivanova N."/>
            <person name="Ovchinnikova G."/>
            <person name="Chen A."/>
            <person name="Palaniappan K."/>
            <person name="Schneider S."/>
            <person name="Rohde M."/>
            <person name="Chain P."/>
            <person name="D'haeseleer P."/>
            <person name="Goker M."/>
            <person name="Bristow J."/>
            <person name="Eisen J.A."/>
            <person name="Markowitz V."/>
            <person name="Kyrpides N.C."/>
            <person name="Klenk H.P."/>
            <person name="Hugenholtz P."/>
        </authorList>
    </citation>
    <scope>NUCLEOTIDE SEQUENCE [LARGE SCALE GENOMIC DNA]</scope>
    <source>
        <strain evidence="9">ATCC 29202 / DSM 20476 / NCTC 11029 / RHS 1</strain>
    </source>
</reference>
<evidence type="ECO:0000256" key="1">
    <source>
        <dbReference type="ARBA" id="ARBA00001933"/>
    </source>
</evidence>
<dbReference type="CDD" id="cd00609">
    <property type="entry name" value="AAT_like"/>
    <property type="match status" value="1"/>
</dbReference>
<dbReference type="InterPro" id="IPR015424">
    <property type="entry name" value="PyrdxlP-dep_Trfase"/>
</dbReference>
<comment type="similarity">
    <text evidence="2 6">Belongs to the class-I pyridoxal-phosphate-dependent aminotransferase family.</text>
</comment>
<evidence type="ECO:0000256" key="3">
    <source>
        <dbReference type="ARBA" id="ARBA00022576"/>
    </source>
</evidence>
<protein>
    <recommendedName>
        <fullName evidence="6">Aminotransferase</fullName>
        <ecNumber evidence="6">2.6.1.-</ecNumber>
    </recommendedName>
</protein>
<dbReference type="RefSeq" id="WP_012799905.1">
    <property type="nucleotide sequence ID" value="NC_013165.1"/>
</dbReference>
<dbReference type="GO" id="GO:0006520">
    <property type="term" value="P:amino acid metabolic process"/>
    <property type="evidence" value="ECO:0007669"/>
    <property type="project" value="InterPro"/>
</dbReference>
<evidence type="ECO:0000256" key="4">
    <source>
        <dbReference type="ARBA" id="ARBA00022679"/>
    </source>
</evidence>
<gene>
    <name evidence="8" type="ordered locus">Shel_28200</name>
</gene>
<evidence type="ECO:0000256" key="2">
    <source>
        <dbReference type="ARBA" id="ARBA00007441"/>
    </source>
</evidence>